<accession>A0ABQ9I3J6</accession>
<evidence type="ECO:0000313" key="1">
    <source>
        <dbReference type="EMBL" id="KAJ8891215.1"/>
    </source>
</evidence>
<sequence length="380" mass="41698">MCRKCSDDFGSSDVRHQVGCSGDFEKRKDFGTVVVMSKAGANGSFGTICVCDEGTGTAHKPWSGPVYILCCSCGIPLTRQQLGLMWRGVRQVQRHGVDPPRETSVASTGSWFKPRRGRGGVRLPEHGVGGQFLLDGGVWHAQDAVYDVHNTVGGGNIGLDHRGIDSTSFHSQRDVVVAMQHVEVEMLALGGCGHLKQLEAACRIPVNWQTPVTSEKRSKSTGGRSSEEKVVEATHLVDVLLDNAVDLEPVRHQMQVEDLAQLLAIAKQVGQLLVGPRLIGGRKQCHIAHCRDLVHEIAACIQDHLVELVQRSVFLFLQADMHVHNSRKVNVNERGLRPTLGGVATPAKGHTCWFRTARRMEEERMKRGWSSSRMNEGEGL</sequence>
<gene>
    <name evidence="1" type="ORF">PR048_010730</name>
</gene>
<evidence type="ECO:0000313" key="2">
    <source>
        <dbReference type="Proteomes" id="UP001159363"/>
    </source>
</evidence>
<dbReference type="EMBL" id="JARBHB010000003">
    <property type="protein sequence ID" value="KAJ8891215.1"/>
    <property type="molecule type" value="Genomic_DNA"/>
</dbReference>
<name>A0ABQ9I3J6_9NEOP</name>
<reference evidence="1 2" key="1">
    <citation type="submission" date="2023-02" db="EMBL/GenBank/DDBJ databases">
        <title>LHISI_Scaffold_Assembly.</title>
        <authorList>
            <person name="Stuart O.P."/>
            <person name="Cleave R."/>
            <person name="Magrath M.J.L."/>
            <person name="Mikheyev A.S."/>
        </authorList>
    </citation>
    <scope>NUCLEOTIDE SEQUENCE [LARGE SCALE GENOMIC DNA]</scope>
    <source>
        <strain evidence="1">Daus_M_001</strain>
        <tissue evidence="1">Leg muscle</tissue>
    </source>
</reference>
<protein>
    <submittedName>
        <fullName evidence="1">Uncharacterized protein</fullName>
    </submittedName>
</protein>
<organism evidence="1 2">
    <name type="scientific">Dryococelus australis</name>
    <dbReference type="NCBI Taxonomy" id="614101"/>
    <lineage>
        <taxon>Eukaryota</taxon>
        <taxon>Metazoa</taxon>
        <taxon>Ecdysozoa</taxon>
        <taxon>Arthropoda</taxon>
        <taxon>Hexapoda</taxon>
        <taxon>Insecta</taxon>
        <taxon>Pterygota</taxon>
        <taxon>Neoptera</taxon>
        <taxon>Polyneoptera</taxon>
        <taxon>Phasmatodea</taxon>
        <taxon>Verophasmatodea</taxon>
        <taxon>Anareolatae</taxon>
        <taxon>Phasmatidae</taxon>
        <taxon>Eurycanthinae</taxon>
        <taxon>Dryococelus</taxon>
    </lineage>
</organism>
<keyword evidence="2" id="KW-1185">Reference proteome</keyword>
<proteinExistence type="predicted"/>
<comment type="caution">
    <text evidence="1">The sequence shown here is derived from an EMBL/GenBank/DDBJ whole genome shotgun (WGS) entry which is preliminary data.</text>
</comment>
<dbReference type="Proteomes" id="UP001159363">
    <property type="component" value="Chromosome 3"/>
</dbReference>